<dbReference type="PIRSF" id="PIRSF005700">
    <property type="entry name" value="PepC"/>
    <property type="match status" value="1"/>
</dbReference>
<evidence type="ECO:0000256" key="2">
    <source>
        <dbReference type="ARBA" id="ARBA00022801"/>
    </source>
</evidence>
<dbReference type="EMBL" id="CP015970">
    <property type="protein sequence ID" value="AOZ46505.1"/>
    <property type="molecule type" value="Genomic_DNA"/>
</dbReference>
<dbReference type="PANTHER" id="PTHR10363:SF2">
    <property type="entry name" value="BLEOMYCIN HYDROLASE"/>
    <property type="match status" value="1"/>
</dbReference>
<dbReference type="Proteomes" id="UP000178666">
    <property type="component" value="Chromosome"/>
</dbReference>
<feature type="active site" evidence="5">
    <location>
        <position position="389"/>
    </location>
</feature>
<dbReference type="InterPro" id="IPR038765">
    <property type="entry name" value="Papain-like_cys_pep_sf"/>
</dbReference>
<name>A0A142KFY7_9ACTN</name>
<keyword evidence="3 4" id="KW-0788">Thiol protease</keyword>
<dbReference type="AlphaFoldDB" id="A0A142KFY7"/>
<dbReference type="OrthoDB" id="1111399at2"/>
<evidence type="ECO:0000256" key="4">
    <source>
        <dbReference type="PIRNR" id="PIRNR005700"/>
    </source>
</evidence>
<evidence type="ECO:0000313" key="8">
    <source>
        <dbReference type="Proteomes" id="UP000075221"/>
    </source>
</evidence>
<dbReference type="RefSeq" id="WP_028700947.1">
    <property type="nucleotide sequence ID" value="NZ_CP013126.1"/>
</dbReference>
<dbReference type="KEGG" id="aaci:ASQ49_09515"/>
<accession>A0A142KFY7</accession>
<feature type="active site" evidence="5">
    <location>
        <position position="71"/>
    </location>
</feature>
<keyword evidence="1 4" id="KW-0645">Protease</keyword>
<dbReference type="PANTHER" id="PTHR10363">
    <property type="entry name" value="BLEOMYCIN HYDROLASE"/>
    <property type="match status" value="1"/>
</dbReference>
<dbReference type="CDD" id="cd00585">
    <property type="entry name" value="Peptidase_C1B"/>
    <property type="match status" value="1"/>
</dbReference>
<dbReference type="InterPro" id="IPR000169">
    <property type="entry name" value="Pept_cys_AS"/>
</dbReference>
<sequence>MTRSVLDPSFVARQRETFAADPVARIVQNAVTGTGADKVSLDRDVVNRLDESVSERLDAWPVTDQKHSGRCWAFAGLNVLRARVIKDLNLEDFAFSQNFIAFHDKLEKANHVLTRAVAVADHDLDDEEVRLILEHTGDDGGYWPQFLDLVAKYGLVPAWAMPDTESAGNTAQLNRVLSTVLRRAVLGIRAAATDSDPQEGSERIEAVRLQAMSDVYRVLAIHLGTPPTSFTWQYRDKDKAFHNEGELTPVEFAKKVVPDAVYGYIALAHDPRPENPVGRKYVIDHTPWMEGGTPYTHLSAPLDDLKTAAIAAIRDGEPVWFDCDVARQFDREGGIWDARLHDYDSLYGVDLSMTKAERMSMREIGPTHAMALVGVDLVDGEPRRWRVENSWGDEVGRKGFFTMDDSWFDDYVFRVIVAPERLSEAARVEWAAEPIVLPEWDALS</sequence>
<dbReference type="GO" id="GO:0005737">
    <property type="term" value="C:cytoplasm"/>
    <property type="evidence" value="ECO:0007669"/>
    <property type="project" value="TreeGrafter"/>
</dbReference>
<evidence type="ECO:0000313" key="7">
    <source>
        <dbReference type="EMBL" id="AOZ46505.1"/>
    </source>
</evidence>
<dbReference type="Gene3D" id="3.90.70.10">
    <property type="entry name" value="Cysteine proteinases"/>
    <property type="match status" value="1"/>
</dbReference>
<evidence type="ECO:0000256" key="3">
    <source>
        <dbReference type="ARBA" id="ARBA00022807"/>
    </source>
</evidence>
<reference evidence="6 8" key="2">
    <citation type="submission" date="2016-02" db="EMBL/GenBank/DDBJ databases">
        <title>Complete Genome Sequence of Propionibacterium acidipropionici ATCC 55737.</title>
        <authorList>
            <person name="Luna Flores C.H."/>
            <person name="Nielsen L.K."/>
            <person name="Marcellin E."/>
        </authorList>
    </citation>
    <scope>NUCLEOTIDE SEQUENCE [LARGE SCALE GENOMIC DNA]</scope>
    <source>
        <strain evidence="6 8">ATCC 55737</strain>
    </source>
</reference>
<dbReference type="Proteomes" id="UP000075221">
    <property type="component" value="Chromosome"/>
</dbReference>
<dbReference type="PROSITE" id="PS00139">
    <property type="entry name" value="THIOL_PROTEASE_CYS"/>
    <property type="match status" value="1"/>
</dbReference>
<dbReference type="GeneID" id="88085247"/>
<dbReference type="GO" id="GO:0009636">
    <property type="term" value="P:response to toxic substance"/>
    <property type="evidence" value="ECO:0007669"/>
    <property type="project" value="TreeGrafter"/>
</dbReference>
<evidence type="ECO:0000313" key="9">
    <source>
        <dbReference type="Proteomes" id="UP000178666"/>
    </source>
</evidence>
<organism evidence="6 8">
    <name type="scientific">Acidipropionibacterium acidipropionici</name>
    <dbReference type="NCBI Taxonomy" id="1748"/>
    <lineage>
        <taxon>Bacteria</taxon>
        <taxon>Bacillati</taxon>
        <taxon>Actinomycetota</taxon>
        <taxon>Actinomycetes</taxon>
        <taxon>Propionibacteriales</taxon>
        <taxon>Propionibacteriaceae</taxon>
        <taxon>Acidipropionibacterium</taxon>
    </lineage>
</organism>
<dbReference type="Pfam" id="PF03051">
    <property type="entry name" value="Peptidase_C1_2"/>
    <property type="match status" value="1"/>
</dbReference>
<evidence type="ECO:0000256" key="1">
    <source>
        <dbReference type="ARBA" id="ARBA00022670"/>
    </source>
</evidence>
<dbReference type="EMBL" id="CP014352">
    <property type="protein sequence ID" value="AMS05025.1"/>
    <property type="molecule type" value="Genomic_DNA"/>
</dbReference>
<evidence type="ECO:0000313" key="6">
    <source>
        <dbReference type="EMBL" id="AMS05025.1"/>
    </source>
</evidence>
<reference evidence="7 9" key="1">
    <citation type="journal article" date="2016" name="Plant Dis.">
        <title>Improved production of propionic acid using genome shuffling.</title>
        <authorList>
            <person name="Luna-Flores C.H."/>
            <person name="Palfreyman R.W."/>
            <person name="Kromer J.O."/>
            <person name="Nielsen L.K."/>
            <person name="Marcellin E."/>
        </authorList>
    </citation>
    <scope>NUCLEOTIDE SEQUENCE [LARGE SCALE GENOMIC DNA]</scope>
    <source>
        <strain evidence="7 9">F3E8</strain>
    </source>
</reference>
<proteinExistence type="inferred from homology"/>
<evidence type="ECO:0000256" key="5">
    <source>
        <dbReference type="PIRSR" id="PIRSR005700-1"/>
    </source>
</evidence>
<dbReference type="GO" id="GO:0043418">
    <property type="term" value="P:homocysteine catabolic process"/>
    <property type="evidence" value="ECO:0007669"/>
    <property type="project" value="TreeGrafter"/>
</dbReference>
<keyword evidence="2 4" id="KW-0378">Hydrolase</keyword>
<dbReference type="GO" id="GO:0006508">
    <property type="term" value="P:proteolysis"/>
    <property type="evidence" value="ECO:0007669"/>
    <property type="project" value="UniProtKB-KW"/>
</dbReference>
<feature type="active site" evidence="5">
    <location>
        <position position="368"/>
    </location>
</feature>
<protein>
    <recommendedName>
        <fullName evidence="4">Aminopeptidase</fullName>
    </recommendedName>
</protein>
<keyword evidence="4 6" id="KW-0031">Aminopeptidase</keyword>
<keyword evidence="9" id="KW-1185">Reference proteome</keyword>
<dbReference type="InterPro" id="IPR004134">
    <property type="entry name" value="Peptidase_C1B"/>
</dbReference>
<dbReference type="SUPFAM" id="SSF54001">
    <property type="entry name" value="Cysteine proteinases"/>
    <property type="match status" value="1"/>
</dbReference>
<comment type="similarity">
    <text evidence="4">Belongs to the peptidase C1 family.</text>
</comment>
<dbReference type="GO" id="GO:0070005">
    <property type="term" value="F:cysteine-type aminopeptidase activity"/>
    <property type="evidence" value="ECO:0007669"/>
    <property type="project" value="InterPro"/>
</dbReference>
<gene>
    <name evidence="7" type="ORF">A8L58_07105</name>
    <name evidence="6" type="ORF">AXH35_05640</name>
</gene>